<name>A0A2R6RMU4_ACTCC</name>
<feature type="compositionally biased region" description="Polar residues" evidence="1">
    <location>
        <begin position="787"/>
        <end position="816"/>
    </location>
</feature>
<dbReference type="Proteomes" id="UP000241394">
    <property type="component" value="Chromosome LG4"/>
</dbReference>
<feature type="compositionally biased region" description="Basic and acidic residues" evidence="1">
    <location>
        <begin position="721"/>
        <end position="730"/>
    </location>
</feature>
<feature type="compositionally biased region" description="Basic and acidic residues" evidence="1">
    <location>
        <begin position="742"/>
        <end position="755"/>
    </location>
</feature>
<gene>
    <name evidence="3" type="ORF">CEY00_Acc04642</name>
</gene>
<dbReference type="AlphaFoldDB" id="A0A2R6RMU4"/>
<evidence type="ECO:0000313" key="3">
    <source>
        <dbReference type="EMBL" id="PSS31346.1"/>
    </source>
</evidence>
<feature type="compositionally biased region" description="Basic and acidic residues" evidence="1">
    <location>
        <begin position="356"/>
        <end position="379"/>
    </location>
</feature>
<feature type="region of interest" description="Disordered" evidence="1">
    <location>
        <begin position="497"/>
        <end position="520"/>
    </location>
</feature>
<feature type="compositionally biased region" description="Basic and acidic residues" evidence="1">
    <location>
        <begin position="504"/>
        <end position="513"/>
    </location>
</feature>
<dbReference type="EMBL" id="NKQK01000004">
    <property type="protein sequence ID" value="PSS31346.1"/>
    <property type="molecule type" value="Genomic_DNA"/>
</dbReference>
<protein>
    <submittedName>
        <fullName evidence="3">Pre-mRNA-splicing factor like</fullName>
    </submittedName>
</protein>
<feature type="region of interest" description="Disordered" evidence="1">
    <location>
        <begin position="354"/>
        <end position="424"/>
    </location>
</feature>
<feature type="region of interest" description="Disordered" evidence="1">
    <location>
        <begin position="18"/>
        <end position="78"/>
    </location>
</feature>
<feature type="compositionally biased region" description="Low complexity" evidence="1">
    <location>
        <begin position="632"/>
        <end position="646"/>
    </location>
</feature>
<evidence type="ECO:0000259" key="2">
    <source>
        <dbReference type="Pfam" id="PF14383"/>
    </source>
</evidence>
<sequence>MATRSDFAQKLLNDLRLRKERMAASQSTSYSSRTAGDARGNPSQNYKGSRQIKTHQSVGSKPANPQRRSSNGTRLLNIEESSKQLVPFGGGRNSEPIVDLSKALAFTLEHRGKFSNLDSSGNRSILGFLHHIGTRSLDMRKMERSSSFRMKEPSSRFPTLSQLHIKEISKGAQKLNQILRACSNGLNFDGYSIEIGRELLKGAMDLEESLRMLVNLQEASEDMIRPQRKSQIRLLEEDEEDEDSTVKIAEQKQVDQPRFSFDKPSRNYHSNNDVAKTDLKQSLMALTYPSEAPKFSRKQALSTSGLVPHKRSASCGPDFRAIAFSELKYHGSSPQSKHEKGGIPNVIAKLMGLEELPQKEDSKSTLKESRPKEKEEMVSKKMAHATTRNAENLAPLGIEKKLIQTNKTRATRSSSSTSESPDIQMTRNGNFELMVPNGNLLLKDQKSNIGQLNQFSGSQNNFQEVRRQDNVKQKGQMGIERGETKQQVLKDEIRQQRIGGKESTLQKEKKNENRIPPSNQQKLKYDRGMHQLLAHQKSEPHEDKIQAYKKEQQHVKQKVQIRKQKGIEAVPKNLSKPMHDAAGLQKKQQYMNQTMSYKRSSIELIDERSLKGLPNGKNQEDPVRDGSSAKVNTRNSMNGNSNQNSSPIVLGSKTDKAKGSIAPLAAKKPVHFPVMRKTADHLKVHTSETPKKIDELITRRNGTRHNSARPLKHQNSILQDMKQKRLEKTSNSKGADQMNGKRSKEEAQNFTPKESEASIKLLNGALTLNKEGEHAPTLYSSGEDELQSPSITHFPTPDESCQSKASEFSRGPTDTQDQAPVFSYNQEQKSLETVTIQLNGADGGSIEISQLPQHEHKEISTPGMQELLTENEIHLKQILIKSQLFLTTAEALFKLCIPAGIVHVGDYNSLDEDSNLILDCSYEIMKRKGRRQELTLYPCLNTSVTITSLDVLVKQLRNDFKKLKFHGGNGSDEYDAAEYLHKMLERDVQNRDPDVNGMWDLGWNETVLAILEKNDLIKDVEKYLLNVLIDDIIRDLIHLSVYI</sequence>
<dbReference type="STRING" id="1590841.A0A2R6RMU4"/>
<dbReference type="Gramene" id="PSS31346">
    <property type="protein sequence ID" value="PSS31346"/>
    <property type="gene ID" value="CEY00_Acc04642"/>
</dbReference>
<feature type="region of interest" description="Disordered" evidence="1">
    <location>
        <begin position="700"/>
        <end position="755"/>
    </location>
</feature>
<proteinExistence type="predicted"/>
<feature type="compositionally biased region" description="Polar residues" evidence="1">
    <location>
        <begin position="24"/>
        <end position="34"/>
    </location>
</feature>
<feature type="region of interest" description="Disordered" evidence="1">
    <location>
        <begin position="611"/>
        <end position="650"/>
    </location>
</feature>
<dbReference type="InterPro" id="IPR032795">
    <property type="entry name" value="DUF3741-assoc"/>
</dbReference>
<evidence type="ECO:0000256" key="1">
    <source>
        <dbReference type="SAM" id="MobiDB-lite"/>
    </source>
</evidence>
<dbReference type="PANTHER" id="PTHR34282:SF1">
    <property type="entry name" value="DUF3741 DOMAIN-CONTAINING PROTEIN"/>
    <property type="match status" value="1"/>
</dbReference>
<organism evidence="3 4">
    <name type="scientific">Actinidia chinensis var. chinensis</name>
    <name type="common">Chinese soft-hair kiwi</name>
    <dbReference type="NCBI Taxonomy" id="1590841"/>
    <lineage>
        <taxon>Eukaryota</taxon>
        <taxon>Viridiplantae</taxon>
        <taxon>Streptophyta</taxon>
        <taxon>Embryophyta</taxon>
        <taxon>Tracheophyta</taxon>
        <taxon>Spermatophyta</taxon>
        <taxon>Magnoliopsida</taxon>
        <taxon>eudicotyledons</taxon>
        <taxon>Gunneridae</taxon>
        <taxon>Pentapetalae</taxon>
        <taxon>asterids</taxon>
        <taxon>Ericales</taxon>
        <taxon>Actinidiaceae</taxon>
        <taxon>Actinidia</taxon>
    </lineage>
</organism>
<feature type="compositionally biased region" description="Basic residues" evidence="1">
    <location>
        <begin position="701"/>
        <end position="712"/>
    </location>
</feature>
<feature type="compositionally biased region" description="Polar residues" evidence="1">
    <location>
        <begin position="403"/>
        <end position="412"/>
    </location>
</feature>
<reference evidence="4" key="2">
    <citation type="journal article" date="2018" name="BMC Genomics">
        <title>A manually annotated Actinidia chinensis var. chinensis (kiwifruit) genome highlights the challenges associated with draft genomes and gene prediction in plants.</title>
        <authorList>
            <person name="Pilkington S.M."/>
            <person name="Crowhurst R."/>
            <person name="Hilario E."/>
            <person name="Nardozza S."/>
            <person name="Fraser L."/>
            <person name="Peng Y."/>
            <person name="Gunaseelan K."/>
            <person name="Simpson R."/>
            <person name="Tahir J."/>
            <person name="Deroles S.C."/>
            <person name="Templeton K."/>
            <person name="Luo Z."/>
            <person name="Davy M."/>
            <person name="Cheng C."/>
            <person name="McNeilage M."/>
            <person name="Scaglione D."/>
            <person name="Liu Y."/>
            <person name="Zhang Q."/>
            <person name="Datson P."/>
            <person name="De Silva N."/>
            <person name="Gardiner S.E."/>
            <person name="Bassett H."/>
            <person name="Chagne D."/>
            <person name="McCallum J."/>
            <person name="Dzierzon H."/>
            <person name="Deng C."/>
            <person name="Wang Y.Y."/>
            <person name="Barron L."/>
            <person name="Manako K."/>
            <person name="Bowen J."/>
            <person name="Foster T.M."/>
            <person name="Erridge Z.A."/>
            <person name="Tiffin H."/>
            <person name="Waite C.N."/>
            <person name="Davies K.M."/>
            <person name="Grierson E.P."/>
            <person name="Laing W.A."/>
            <person name="Kirk R."/>
            <person name="Chen X."/>
            <person name="Wood M."/>
            <person name="Montefiori M."/>
            <person name="Brummell D.A."/>
            <person name="Schwinn K.E."/>
            <person name="Catanach A."/>
            <person name="Fullerton C."/>
            <person name="Li D."/>
            <person name="Meiyalaghan S."/>
            <person name="Nieuwenhuizen N."/>
            <person name="Read N."/>
            <person name="Prakash R."/>
            <person name="Hunter D."/>
            <person name="Zhang H."/>
            <person name="McKenzie M."/>
            <person name="Knabel M."/>
            <person name="Harris A."/>
            <person name="Allan A.C."/>
            <person name="Gleave A."/>
            <person name="Chen A."/>
            <person name="Janssen B.J."/>
            <person name="Plunkett B."/>
            <person name="Ampomah-Dwamena C."/>
            <person name="Voogd C."/>
            <person name="Leif D."/>
            <person name="Lafferty D."/>
            <person name="Souleyre E.J.F."/>
            <person name="Varkonyi-Gasic E."/>
            <person name="Gambi F."/>
            <person name="Hanley J."/>
            <person name="Yao J.L."/>
            <person name="Cheung J."/>
            <person name="David K.M."/>
            <person name="Warren B."/>
            <person name="Marsh K."/>
            <person name="Snowden K.C."/>
            <person name="Lin-Wang K."/>
            <person name="Brian L."/>
            <person name="Martinez-Sanchez M."/>
            <person name="Wang M."/>
            <person name="Ileperuma N."/>
            <person name="Macnee N."/>
            <person name="Campin R."/>
            <person name="McAtee P."/>
            <person name="Drummond R.S.M."/>
            <person name="Espley R.V."/>
            <person name="Ireland H.S."/>
            <person name="Wu R."/>
            <person name="Atkinson R.G."/>
            <person name="Karunairetnam S."/>
            <person name="Bulley S."/>
            <person name="Chunkath S."/>
            <person name="Hanley Z."/>
            <person name="Storey R."/>
            <person name="Thrimawithana A.H."/>
            <person name="Thomson S."/>
            <person name="David C."/>
            <person name="Testolin R."/>
            <person name="Huang H."/>
            <person name="Hellens R.P."/>
            <person name="Schaffer R.J."/>
        </authorList>
    </citation>
    <scope>NUCLEOTIDE SEQUENCE [LARGE SCALE GENOMIC DNA]</scope>
    <source>
        <strain evidence="4">cv. Red5</strain>
    </source>
</reference>
<comment type="caution">
    <text evidence="3">The sequence shown here is derived from an EMBL/GenBank/DDBJ whole genome shotgun (WGS) entry which is preliminary data.</text>
</comment>
<reference evidence="3 4" key="1">
    <citation type="submission" date="2017-07" db="EMBL/GenBank/DDBJ databases">
        <title>An improved, manually edited Actinidia chinensis var. chinensis (kiwifruit) genome highlights the challenges associated with draft genomes and gene prediction in plants.</title>
        <authorList>
            <person name="Pilkington S."/>
            <person name="Crowhurst R."/>
            <person name="Hilario E."/>
            <person name="Nardozza S."/>
            <person name="Fraser L."/>
            <person name="Peng Y."/>
            <person name="Gunaseelan K."/>
            <person name="Simpson R."/>
            <person name="Tahir J."/>
            <person name="Deroles S."/>
            <person name="Templeton K."/>
            <person name="Luo Z."/>
            <person name="Davy M."/>
            <person name="Cheng C."/>
            <person name="Mcneilage M."/>
            <person name="Scaglione D."/>
            <person name="Liu Y."/>
            <person name="Zhang Q."/>
            <person name="Datson P."/>
            <person name="De Silva N."/>
            <person name="Gardiner S."/>
            <person name="Bassett H."/>
            <person name="Chagne D."/>
            <person name="Mccallum J."/>
            <person name="Dzierzon H."/>
            <person name="Deng C."/>
            <person name="Wang Y.-Y."/>
            <person name="Barron N."/>
            <person name="Manako K."/>
            <person name="Bowen J."/>
            <person name="Foster T."/>
            <person name="Erridge Z."/>
            <person name="Tiffin H."/>
            <person name="Waite C."/>
            <person name="Davies K."/>
            <person name="Grierson E."/>
            <person name="Laing W."/>
            <person name="Kirk R."/>
            <person name="Chen X."/>
            <person name="Wood M."/>
            <person name="Montefiori M."/>
            <person name="Brummell D."/>
            <person name="Schwinn K."/>
            <person name="Catanach A."/>
            <person name="Fullerton C."/>
            <person name="Li D."/>
            <person name="Meiyalaghan S."/>
            <person name="Nieuwenhuizen N."/>
            <person name="Read N."/>
            <person name="Prakash R."/>
            <person name="Hunter D."/>
            <person name="Zhang H."/>
            <person name="Mckenzie M."/>
            <person name="Knabel M."/>
            <person name="Harris A."/>
            <person name="Allan A."/>
            <person name="Chen A."/>
            <person name="Janssen B."/>
            <person name="Plunkett B."/>
            <person name="Dwamena C."/>
            <person name="Voogd C."/>
            <person name="Leif D."/>
            <person name="Lafferty D."/>
            <person name="Souleyre E."/>
            <person name="Varkonyi-Gasic E."/>
            <person name="Gambi F."/>
            <person name="Hanley J."/>
            <person name="Yao J.-L."/>
            <person name="Cheung J."/>
            <person name="David K."/>
            <person name="Warren B."/>
            <person name="Marsh K."/>
            <person name="Snowden K."/>
            <person name="Lin-Wang K."/>
            <person name="Brian L."/>
            <person name="Martinez-Sanchez M."/>
            <person name="Wang M."/>
            <person name="Ileperuma N."/>
            <person name="Macnee N."/>
            <person name="Campin R."/>
            <person name="Mcatee P."/>
            <person name="Drummond R."/>
            <person name="Espley R."/>
            <person name="Ireland H."/>
            <person name="Wu R."/>
            <person name="Atkinson R."/>
            <person name="Karunairetnam S."/>
            <person name="Bulley S."/>
            <person name="Chunkath S."/>
            <person name="Hanley Z."/>
            <person name="Storey R."/>
            <person name="Thrimawithana A."/>
            <person name="Thomson S."/>
            <person name="David C."/>
            <person name="Testolin R."/>
        </authorList>
    </citation>
    <scope>NUCLEOTIDE SEQUENCE [LARGE SCALE GENOMIC DNA]</scope>
    <source>
        <strain evidence="4">cv. Red5</strain>
        <tissue evidence="3">Young leaf</tissue>
    </source>
</reference>
<keyword evidence="4" id="KW-1185">Reference proteome</keyword>
<feature type="region of interest" description="Disordered" evidence="1">
    <location>
        <begin position="455"/>
        <end position="485"/>
    </location>
</feature>
<dbReference type="Pfam" id="PF14383">
    <property type="entry name" value="VARLMGL"/>
    <property type="match status" value="1"/>
</dbReference>
<dbReference type="OMA" id="PDVNCMW"/>
<dbReference type="InParanoid" id="A0A2R6RMU4"/>
<feature type="region of interest" description="Disordered" evidence="1">
    <location>
        <begin position="775"/>
        <end position="816"/>
    </location>
</feature>
<dbReference type="PANTHER" id="PTHR34282">
    <property type="entry name" value="OS01G0228800 PROTEIN-RELATED"/>
    <property type="match status" value="1"/>
</dbReference>
<accession>A0A2R6RMU4</accession>
<evidence type="ECO:0000313" key="4">
    <source>
        <dbReference type="Proteomes" id="UP000241394"/>
    </source>
</evidence>
<dbReference type="OrthoDB" id="761625at2759"/>
<dbReference type="FunCoup" id="A0A2R6RMU4">
    <property type="interactions" value="188"/>
</dbReference>
<feature type="domain" description="DUF3741" evidence="2">
    <location>
        <begin position="339"/>
        <end position="360"/>
    </location>
</feature>